<evidence type="ECO:0000256" key="2">
    <source>
        <dbReference type="SAM" id="Phobius"/>
    </source>
</evidence>
<keyword evidence="2" id="KW-0472">Membrane</keyword>
<evidence type="ECO:0000313" key="4">
    <source>
        <dbReference type="Proteomes" id="UP000037084"/>
    </source>
</evidence>
<organism evidence="3 4">
    <name type="scientific">Streptomyces virginiae</name>
    <name type="common">Streptomyces cinnamonensis</name>
    <dbReference type="NCBI Taxonomy" id="1961"/>
    <lineage>
        <taxon>Bacteria</taxon>
        <taxon>Bacillati</taxon>
        <taxon>Actinomycetota</taxon>
        <taxon>Actinomycetes</taxon>
        <taxon>Kitasatosporales</taxon>
        <taxon>Streptomycetaceae</taxon>
        <taxon>Streptomyces</taxon>
    </lineage>
</organism>
<protein>
    <submittedName>
        <fullName evidence="3">Uncharacterized protein</fullName>
    </submittedName>
</protein>
<keyword evidence="2" id="KW-1133">Transmembrane helix</keyword>
<proteinExistence type="predicted"/>
<feature type="compositionally biased region" description="Gly residues" evidence="1">
    <location>
        <begin position="380"/>
        <end position="390"/>
    </location>
</feature>
<dbReference type="AlphaFoldDB" id="A0A0L8M5X6"/>
<feature type="transmembrane region" description="Helical" evidence="2">
    <location>
        <begin position="109"/>
        <end position="131"/>
    </location>
</feature>
<feature type="transmembrane region" description="Helical" evidence="2">
    <location>
        <begin position="71"/>
        <end position="97"/>
    </location>
</feature>
<dbReference type="Proteomes" id="UP000037084">
    <property type="component" value="Unassembled WGS sequence"/>
</dbReference>
<feature type="transmembrane region" description="Helical" evidence="2">
    <location>
        <begin position="195"/>
        <end position="213"/>
    </location>
</feature>
<name>A0A0L8M5X6_STRVG</name>
<gene>
    <name evidence="3" type="ORF">ADK75_29505</name>
</gene>
<keyword evidence="2" id="KW-0812">Transmembrane</keyword>
<dbReference type="OrthoDB" id="4120465at2"/>
<accession>A0A0L8M5X6</accession>
<sequence>MTDYVKHLPTAAIPEGPVAVWGVDHARRWLRAGVPAVFAPVAGSRLLVGPVVVSILLTVRQGGDGRAYAAAVLLAALPLWSRHLPVATLLASLALAADAARALSGTSDTAVRAGHGLALVLAAWAFTGAVLRLRARRRQRELALAAAGSARFPLPATLPVGHLRRGLPGIVLGCVCCLAAAQALSGSHGPFDGRLPAAILLVAGSTMLGRGLASSRAARRLRTGPQPALLVGVRAAASGHHWLYPDAVSTDGPPLIALFPRVRDTVAGRRVLLGGSEQTLRTAHHDIDPGREPFQAVLYGPVHEGAEVVVESATYEQGVRLVPLVTAAPLLPRRRHGLGGWKPAGGSYRESVREQERREEERRRERAREREESRSSDSSSGGGCGGGCGGCGGCGCG</sequence>
<feature type="region of interest" description="Disordered" evidence="1">
    <location>
        <begin position="335"/>
        <end position="397"/>
    </location>
</feature>
<feature type="compositionally biased region" description="Basic and acidic residues" evidence="1">
    <location>
        <begin position="350"/>
        <end position="375"/>
    </location>
</feature>
<evidence type="ECO:0000256" key="1">
    <source>
        <dbReference type="SAM" id="MobiDB-lite"/>
    </source>
</evidence>
<reference evidence="4" key="1">
    <citation type="submission" date="2015-07" db="EMBL/GenBank/DDBJ databases">
        <authorList>
            <consortium name="Consortium for Microbial Forensics and Genomics (microFORGE)"/>
            <person name="Knight B.M."/>
            <person name="Roberts D.P."/>
            <person name="Lin D."/>
            <person name="Hari K."/>
            <person name="Fletcher J."/>
            <person name="Melcher U."/>
            <person name="Blagden T."/>
            <person name="Winegar R.A."/>
        </authorList>
    </citation>
    <scope>NUCLEOTIDE SEQUENCE [LARGE SCALE GENOMIC DNA]</scope>
    <source>
        <strain evidence="4">NRRL B-1447</strain>
    </source>
</reference>
<evidence type="ECO:0000313" key="3">
    <source>
        <dbReference type="EMBL" id="KOG45775.1"/>
    </source>
</evidence>
<comment type="caution">
    <text evidence="3">The sequence shown here is derived from an EMBL/GenBank/DDBJ whole genome shotgun (WGS) entry which is preliminary data.</text>
</comment>
<dbReference type="PATRIC" id="fig|1961.12.peg.6554"/>
<feature type="transmembrane region" description="Helical" evidence="2">
    <location>
        <begin position="37"/>
        <end position="59"/>
    </location>
</feature>
<dbReference type="RefSeq" id="WP_053175849.1">
    <property type="nucleotide sequence ID" value="NZ_LGUV01000359.1"/>
</dbReference>
<feature type="transmembrane region" description="Helical" evidence="2">
    <location>
        <begin position="166"/>
        <end position="183"/>
    </location>
</feature>
<dbReference type="EMBL" id="LGUV01000359">
    <property type="protein sequence ID" value="KOG45775.1"/>
    <property type="molecule type" value="Genomic_DNA"/>
</dbReference>